<dbReference type="Proteomes" id="UP001233999">
    <property type="component" value="Unassembled WGS sequence"/>
</dbReference>
<accession>A0AAD7ZHB9</accession>
<keyword evidence="1" id="KW-0472">Membrane</keyword>
<sequence>MAAVSPLLKPVGIAAAAIASFEALAWGILSLLGVLATQTVFETKNLNSVYDRPTLQISSYVAGDKKDETLIFTSVYLAASVVWLIVSSLLLYDFVKNRFRFGFIVSWTTVTFTVCVIDLAATIFFGIEFGARQNDDKTDFVHALPPLVMMLLSARGFVLWLFNVAAAVYLSVAAHKIKMGIDSDKEMQNIAERRMSEAASLYGSMSAERDFYSKPNPAYQPEPLSAWNIQSPTVGDTKRSLFNFPDTTSPARIFPRIGRPVSTPSVPPSPPTYHISAPSTPVIAPLPIPHPDYSPPMSRPVKHEPNMYDAPLRSALKKPPQYGRTIL</sequence>
<evidence type="ECO:0000313" key="3">
    <source>
        <dbReference type="Proteomes" id="UP001233999"/>
    </source>
</evidence>
<reference evidence="2" key="1">
    <citation type="journal article" date="2023" name="IScience">
        <title>Live-bearing cockroach genome reveals convergent evolutionary mechanisms linked to viviparity in insects and beyond.</title>
        <authorList>
            <person name="Fouks B."/>
            <person name="Harrison M.C."/>
            <person name="Mikhailova A.A."/>
            <person name="Marchal E."/>
            <person name="English S."/>
            <person name="Carruthers M."/>
            <person name="Jennings E.C."/>
            <person name="Chiamaka E.L."/>
            <person name="Frigard R.A."/>
            <person name="Pippel M."/>
            <person name="Attardo G.M."/>
            <person name="Benoit J.B."/>
            <person name="Bornberg-Bauer E."/>
            <person name="Tobe S.S."/>
        </authorList>
    </citation>
    <scope>NUCLEOTIDE SEQUENCE</scope>
    <source>
        <strain evidence="2">Stay&amp;Tobe</strain>
    </source>
</reference>
<organism evidence="2 3">
    <name type="scientific">Diploptera punctata</name>
    <name type="common">Pacific beetle cockroach</name>
    <dbReference type="NCBI Taxonomy" id="6984"/>
    <lineage>
        <taxon>Eukaryota</taxon>
        <taxon>Metazoa</taxon>
        <taxon>Ecdysozoa</taxon>
        <taxon>Arthropoda</taxon>
        <taxon>Hexapoda</taxon>
        <taxon>Insecta</taxon>
        <taxon>Pterygota</taxon>
        <taxon>Neoptera</taxon>
        <taxon>Polyneoptera</taxon>
        <taxon>Dictyoptera</taxon>
        <taxon>Blattodea</taxon>
        <taxon>Blaberoidea</taxon>
        <taxon>Blaberidae</taxon>
        <taxon>Diplopterinae</taxon>
        <taxon>Diploptera</taxon>
    </lineage>
</organism>
<keyword evidence="1" id="KW-1133">Transmembrane helix</keyword>
<keyword evidence="3" id="KW-1185">Reference proteome</keyword>
<dbReference type="EMBL" id="JASPKZ010008339">
    <property type="protein sequence ID" value="KAJ9580426.1"/>
    <property type="molecule type" value="Genomic_DNA"/>
</dbReference>
<gene>
    <name evidence="2" type="ORF">L9F63_024402</name>
</gene>
<dbReference type="AlphaFoldDB" id="A0AAD7ZHB9"/>
<evidence type="ECO:0000256" key="1">
    <source>
        <dbReference type="SAM" id="Phobius"/>
    </source>
</evidence>
<feature type="transmembrane region" description="Helical" evidence="1">
    <location>
        <begin position="147"/>
        <end position="170"/>
    </location>
</feature>
<name>A0AAD7ZHB9_DIPPU</name>
<protein>
    <submittedName>
        <fullName evidence="2">Uncharacterized protein</fullName>
    </submittedName>
</protein>
<comment type="caution">
    <text evidence="2">The sequence shown here is derived from an EMBL/GenBank/DDBJ whole genome shotgun (WGS) entry which is preliminary data.</text>
</comment>
<keyword evidence="1" id="KW-0812">Transmembrane</keyword>
<reference evidence="2" key="2">
    <citation type="submission" date="2023-05" db="EMBL/GenBank/DDBJ databases">
        <authorList>
            <person name="Fouks B."/>
        </authorList>
    </citation>
    <scope>NUCLEOTIDE SEQUENCE</scope>
    <source>
        <strain evidence="2">Stay&amp;Tobe</strain>
        <tissue evidence="2">Testes</tissue>
    </source>
</reference>
<feature type="transmembrane region" description="Helical" evidence="1">
    <location>
        <begin position="70"/>
        <end position="92"/>
    </location>
</feature>
<feature type="transmembrane region" description="Helical" evidence="1">
    <location>
        <begin position="12"/>
        <end position="36"/>
    </location>
</feature>
<feature type="transmembrane region" description="Helical" evidence="1">
    <location>
        <begin position="104"/>
        <end position="127"/>
    </location>
</feature>
<evidence type="ECO:0000313" key="2">
    <source>
        <dbReference type="EMBL" id="KAJ9580426.1"/>
    </source>
</evidence>
<proteinExistence type="predicted"/>